<accession>A0AAV6UBZ7</accession>
<protein>
    <recommendedName>
        <fullName evidence="4">Sec1 family domain-containing protein 2</fullName>
    </recommendedName>
</protein>
<dbReference type="Pfam" id="PF00995">
    <property type="entry name" value="Sec1"/>
    <property type="match status" value="1"/>
</dbReference>
<dbReference type="Gene3D" id="3.40.50.1910">
    <property type="match status" value="1"/>
</dbReference>
<evidence type="ECO:0000256" key="1">
    <source>
        <dbReference type="ARBA" id="ARBA00009884"/>
    </source>
</evidence>
<dbReference type="SUPFAM" id="SSF56815">
    <property type="entry name" value="Sec1/munc18-like (SM) proteins"/>
    <property type="match status" value="1"/>
</dbReference>
<dbReference type="InterPro" id="IPR036045">
    <property type="entry name" value="Sec1-like_sf"/>
</dbReference>
<dbReference type="InterPro" id="IPR001619">
    <property type="entry name" value="Sec1-like"/>
</dbReference>
<dbReference type="PANTHER" id="PTHR11679">
    <property type="entry name" value="VESICLE PROTEIN SORTING-ASSOCIATED"/>
    <property type="match status" value="1"/>
</dbReference>
<name>A0AAV6UBZ7_9ARAC</name>
<proteinExistence type="inferred from homology"/>
<dbReference type="InterPro" id="IPR027482">
    <property type="entry name" value="Sec1-like_dom2"/>
</dbReference>
<comment type="similarity">
    <text evidence="1">Belongs to the STXBP/unc-18/SEC1 family.</text>
</comment>
<evidence type="ECO:0000313" key="2">
    <source>
        <dbReference type="EMBL" id="KAG8181529.1"/>
    </source>
</evidence>
<keyword evidence="3" id="KW-1185">Reference proteome</keyword>
<evidence type="ECO:0000313" key="3">
    <source>
        <dbReference type="Proteomes" id="UP000827092"/>
    </source>
</evidence>
<dbReference type="GO" id="GO:0016192">
    <property type="term" value="P:vesicle-mediated transport"/>
    <property type="evidence" value="ECO:0007669"/>
    <property type="project" value="InterPro"/>
</dbReference>
<reference evidence="2 3" key="1">
    <citation type="journal article" date="2022" name="Nat. Ecol. Evol.">
        <title>A masculinizing supergene underlies an exaggerated male reproductive morph in a spider.</title>
        <authorList>
            <person name="Hendrickx F."/>
            <person name="De Corte Z."/>
            <person name="Sonet G."/>
            <person name="Van Belleghem S.M."/>
            <person name="Kostlbacher S."/>
            <person name="Vangestel C."/>
        </authorList>
    </citation>
    <scope>NUCLEOTIDE SEQUENCE [LARGE SCALE GENOMIC DNA]</scope>
    <source>
        <strain evidence="2">W744_W776</strain>
    </source>
</reference>
<dbReference type="AlphaFoldDB" id="A0AAV6UBZ7"/>
<gene>
    <name evidence="2" type="ORF">JTE90_014257</name>
</gene>
<dbReference type="Proteomes" id="UP000827092">
    <property type="component" value="Unassembled WGS sequence"/>
</dbReference>
<comment type="caution">
    <text evidence="2">The sequence shown here is derived from an EMBL/GenBank/DDBJ whole genome shotgun (WGS) entry which is preliminary data.</text>
</comment>
<sequence length="652" mass="73718">MTAFNSGKFRNHIDHNWSEVFKNFKDGLVFLDDPTAEALHWNGGLKRAFDSGAVSIESFTPFVKADSSIKKVVFVLSSPLIGETWKTITLILRVNNFDSCVVISSLPPRCHFEESDAANPIFPSLERQLCNWMQNKNCSTVVRYIPLLPVISQHIFIMSCFAKKFSTFECGLIEMNMKKTDEISMRSVSEEMETSIKHLSHSLFSLLDVFQVKGDFFSLGSLSHLVCSELMSLSQQHKKSHSNKVSMVIVDRLLDLAGPLSQTYEGILDRILLAMPRIPGHTLDVCVPMNGLASCKNVSVFDRFLLAPGCFGHKTNTWEDAALKDILCKKPREALIEMNRRVVECASKEEINVNINSRITPDSLKQRIFAFKEKPKSIIKYSGLLQQALAVVEAMEYSTTSNVDNLSAMEKALLEYLATSPEDVLNYIMQMISEREGMSYKMEDILIFLAFFYMLSGDIDVSNESSMQATLMEEFFHDKNMNELQNLLVEGEHGDEFVLNTVRTLFSVLRRLGTLRRRFKKYQTLFKSTNPAFPASYNSLLKQLVADIFDSTLTDIPDIEFHSAGLKDYIKTGFSLFMNVSKPQPRDNSTVFIIILGGATASEIKFIQETAAQHKEHEVILGCTSILTPRDTLKDIGLVVKELMNENFEDDE</sequence>
<dbReference type="EMBL" id="JAFNEN010000509">
    <property type="protein sequence ID" value="KAG8181529.1"/>
    <property type="molecule type" value="Genomic_DNA"/>
</dbReference>
<organism evidence="2 3">
    <name type="scientific">Oedothorax gibbosus</name>
    <dbReference type="NCBI Taxonomy" id="931172"/>
    <lineage>
        <taxon>Eukaryota</taxon>
        <taxon>Metazoa</taxon>
        <taxon>Ecdysozoa</taxon>
        <taxon>Arthropoda</taxon>
        <taxon>Chelicerata</taxon>
        <taxon>Arachnida</taxon>
        <taxon>Araneae</taxon>
        <taxon>Araneomorphae</taxon>
        <taxon>Entelegynae</taxon>
        <taxon>Araneoidea</taxon>
        <taxon>Linyphiidae</taxon>
        <taxon>Erigoninae</taxon>
        <taxon>Oedothorax</taxon>
    </lineage>
</organism>
<evidence type="ECO:0008006" key="4">
    <source>
        <dbReference type="Google" id="ProtNLM"/>
    </source>
</evidence>